<dbReference type="InterPro" id="IPR001466">
    <property type="entry name" value="Beta-lactam-related"/>
</dbReference>
<dbReference type="AlphaFoldDB" id="A0A0U0W4Q4"/>
<dbReference type="Gene3D" id="3.40.710.10">
    <property type="entry name" value="DD-peptidase/beta-lactamase superfamily"/>
    <property type="match status" value="1"/>
</dbReference>
<organism evidence="2 3">
    <name type="scientific">Mycobacterium bohemicum DSM 44277</name>
    <dbReference type="NCBI Taxonomy" id="1236609"/>
    <lineage>
        <taxon>Bacteria</taxon>
        <taxon>Bacillati</taxon>
        <taxon>Actinomycetota</taxon>
        <taxon>Actinomycetes</taxon>
        <taxon>Mycobacteriales</taxon>
        <taxon>Mycobacteriaceae</taxon>
        <taxon>Mycobacterium</taxon>
    </lineage>
</organism>
<dbReference type="RefSeq" id="WP_085181107.1">
    <property type="nucleotide sequence ID" value="NZ_CSTD01000001.1"/>
</dbReference>
<gene>
    <name evidence="2" type="ORF">BN971_00626</name>
</gene>
<dbReference type="EMBL" id="CSTD01000001">
    <property type="protein sequence ID" value="CPR05688.1"/>
    <property type="molecule type" value="Genomic_DNA"/>
</dbReference>
<reference evidence="2 3" key="1">
    <citation type="submission" date="2015-03" db="EMBL/GenBank/DDBJ databases">
        <authorList>
            <person name="Murphy D."/>
        </authorList>
    </citation>
    <scope>NUCLEOTIDE SEQUENCE [LARGE SCALE GENOMIC DNA]</scope>
    <source>
        <strain evidence="2 3">DSM 44277</strain>
    </source>
</reference>
<name>A0A0U0W4Q4_MYCBE</name>
<dbReference type="Proteomes" id="UP000198875">
    <property type="component" value="Unassembled WGS sequence"/>
</dbReference>
<evidence type="ECO:0000259" key="1">
    <source>
        <dbReference type="Pfam" id="PF00144"/>
    </source>
</evidence>
<dbReference type="InterPro" id="IPR052907">
    <property type="entry name" value="Beta-lactamase/esterase"/>
</dbReference>
<dbReference type="PANTHER" id="PTHR43319:SF3">
    <property type="entry name" value="BETA-LACTAMASE-RELATED DOMAIN-CONTAINING PROTEIN"/>
    <property type="match status" value="1"/>
</dbReference>
<proteinExistence type="predicted"/>
<accession>A0A0U0W4Q4</accession>
<evidence type="ECO:0000313" key="2">
    <source>
        <dbReference type="EMBL" id="CPR05688.1"/>
    </source>
</evidence>
<dbReference type="PANTHER" id="PTHR43319">
    <property type="entry name" value="BETA-LACTAMASE-RELATED"/>
    <property type="match status" value="1"/>
</dbReference>
<sequence>MVLKVAVSPDLIQGDVDAGYGKVADAFRANFRDGSEVGAAVAVYRDGVKVVDLWGGYRNGATRDPWQRDTMVNMFSTTKGVAALVVAVAVSRGLLSYDARVADYWPEFAQEGKGDVTVRQLLGHQAGLCALSPKPTLEDVADPGRLAPILAAQTPAWRPGSRHGYHAITLGWYKSELIRRTDPAGRTLGRFMDDEIVRPLGLDLHIGLPDSVDRARLAHVHNWVRAETLLHLGVMPVGFLGASLNPVGLTARAVSVPRGVDAFNGDYNRDDVRAVEIPSANGIGTARSVARMYGSAATGGAELGLSADTFAALKAPAVSPTRGVRDKVMRIDVAYSLGLCKPVPRFEFGSSGEAFGTPGFGGSFGCADPETGIGFAYVMNRLGFHLWSDPRELALRQALFRDVLGVRPQS</sequence>
<feature type="domain" description="Beta-lactamase-related" evidence="1">
    <location>
        <begin position="27"/>
        <end position="384"/>
    </location>
</feature>
<evidence type="ECO:0000313" key="3">
    <source>
        <dbReference type="Proteomes" id="UP000198875"/>
    </source>
</evidence>
<dbReference type="Pfam" id="PF00144">
    <property type="entry name" value="Beta-lactamase"/>
    <property type="match status" value="1"/>
</dbReference>
<dbReference type="SUPFAM" id="SSF56601">
    <property type="entry name" value="beta-lactamase/transpeptidase-like"/>
    <property type="match status" value="1"/>
</dbReference>
<dbReference type="InterPro" id="IPR012338">
    <property type="entry name" value="Beta-lactam/transpept-like"/>
</dbReference>
<protein>
    <submittedName>
        <fullName evidence="2">Carboxylesterase</fullName>
    </submittedName>
</protein>
<dbReference type="OrthoDB" id="9809635at2"/>